<dbReference type="EMBL" id="JALLPB020000517">
    <property type="protein sequence ID" value="KAL3808366.1"/>
    <property type="molecule type" value="Genomic_DNA"/>
</dbReference>
<dbReference type="PANTHER" id="PTHR45713:SF6">
    <property type="entry name" value="F5_8 TYPE C DOMAIN-CONTAINING PROTEIN"/>
    <property type="match status" value="1"/>
</dbReference>
<protein>
    <submittedName>
        <fullName evidence="1">Uncharacterized protein</fullName>
    </submittedName>
</protein>
<sequence length="255" mass="29044">MHENIHISADLFDMPAKVRTLVDHNRVMLCLLLMQLDYDAHMVTWLVLLQMNAIKTLANQILTGQNMPSVQDCQVRKVRVALSSDNYLNFREVEVFNTKGVNVALNKPVTSSNWLEHPRKAVDGDKTNLYHSSRWELAWWEVDLQADECVSEVLIYNRIDCCSERLSNSIVSLHSQGGTTLKQIRIDDATGKAEILLNFRSSCDQLLQQFHRVDEKLSIQGKWQGGSVTGVCKGWGTEKNDQSFRVHKPVHARGE</sequence>
<dbReference type="AlphaFoldDB" id="A0ABD3R9F0"/>
<reference evidence="1 2" key="1">
    <citation type="submission" date="2024-10" db="EMBL/GenBank/DDBJ databases">
        <title>Updated reference genomes for cyclostephanoid diatoms.</title>
        <authorList>
            <person name="Roberts W.R."/>
            <person name="Alverson A.J."/>
        </authorList>
    </citation>
    <scope>NUCLEOTIDE SEQUENCE [LARGE SCALE GENOMIC DNA]</scope>
    <source>
        <strain evidence="1 2">AJA228-03</strain>
    </source>
</reference>
<keyword evidence="2" id="KW-1185">Reference proteome</keyword>
<dbReference type="PANTHER" id="PTHR45713">
    <property type="entry name" value="FTP DOMAIN-CONTAINING PROTEIN"/>
    <property type="match status" value="1"/>
</dbReference>
<dbReference type="Proteomes" id="UP001530377">
    <property type="component" value="Unassembled WGS sequence"/>
</dbReference>
<name>A0ABD3R9F0_9STRA</name>
<proteinExistence type="predicted"/>
<accession>A0ABD3R9F0</accession>
<dbReference type="InterPro" id="IPR051941">
    <property type="entry name" value="BG_Antigen-Binding_Lectin"/>
</dbReference>
<comment type="caution">
    <text evidence="1">The sequence shown here is derived from an EMBL/GenBank/DDBJ whole genome shotgun (WGS) entry which is preliminary data.</text>
</comment>
<gene>
    <name evidence="1" type="ORF">ACHAXA_006591</name>
</gene>
<evidence type="ECO:0000313" key="1">
    <source>
        <dbReference type="EMBL" id="KAL3808366.1"/>
    </source>
</evidence>
<dbReference type="Pfam" id="PF22633">
    <property type="entry name" value="F5_F8_type_C_2"/>
    <property type="match status" value="1"/>
</dbReference>
<organism evidence="1 2">
    <name type="scientific">Cyclostephanos tholiformis</name>
    <dbReference type="NCBI Taxonomy" id="382380"/>
    <lineage>
        <taxon>Eukaryota</taxon>
        <taxon>Sar</taxon>
        <taxon>Stramenopiles</taxon>
        <taxon>Ochrophyta</taxon>
        <taxon>Bacillariophyta</taxon>
        <taxon>Coscinodiscophyceae</taxon>
        <taxon>Thalassiosirophycidae</taxon>
        <taxon>Stephanodiscales</taxon>
        <taxon>Stephanodiscaceae</taxon>
        <taxon>Cyclostephanos</taxon>
    </lineage>
</organism>
<dbReference type="InterPro" id="IPR008979">
    <property type="entry name" value="Galactose-bd-like_sf"/>
</dbReference>
<dbReference type="Gene3D" id="2.60.120.260">
    <property type="entry name" value="Galactose-binding domain-like"/>
    <property type="match status" value="1"/>
</dbReference>
<dbReference type="SUPFAM" id="SSF49785">
    <property type="entry name" value="Galactose-binding domain-like"/>
    <property type="match status" value="1"/>
</dbReference>
<evidence type="ECO:0000313" key="2">
    <source>
        <dbReference type="Proteomes" id="UP001530377"/>
    </source>
</evidence>